<dbReference type="EMBL" id="LS974626">
    <property type="protein sequence ID" value="CAG7911122.1"/>
    <property type="molecule type" value="Genomic_DNA"/>
</dbReference>
<dbReference type="Proteomes" id="UP000694005">
    <property type="component" value="Chromosome A10"/>
</dbReference>
<proteinExistence type="predicted"/>
<evidence type="ECO:0000313" key="2">
    <source>
        <dbReference type="Proteomes" id="UP000694005"/>
    </source>
</evidence>
<evidence type="ECO:0000313" key="1">
    <source>
        <dbReference type="EMBL" id="CAG7911122.1"/>
    </source>
</evidence>
<gene>
    <name evidence="1" type="ORF">BRAPAZ1V2_A10P23680.2</name>
</gene>
<dbReference type="Gramene" id="A10p23680.2_BraZ1">
    <property type="protein sequence ID" value="A10p23680.2_BraZ1.CDS"/>
    <property type="gene ID" value="A10g23680.2_BraZ1"/>
</dbReference>
<name>A0A8D9MG59_BRACM</name>
<protein>
    <submittedName>
        <fullName evidence="1">Uncharacterized protein</fullName>
    </submittedName>
</protein>
<sequence length="193" mass="22136">MFFWSISSVSKPCRTDRITSLLQWKISNVTELKPDSINVTKVFLNFISLTPFMILQLPPSFQAQWKSPLACELLQEARDFKAEDNRRKGVRRSRRKKAVEERKRMNAVKNKEKAIDDSEERDELKLEVHDLLSDGFRLLCLQLGKLEDHQPPSLLQMELQNVDIFSVVVDRCTGGGDGERSAGEEGARSMIIE</sequence>
<reference evidence="1 2" key="1">
    <citation type="submission" date="2021-07" db="EMBL/GenBank/DDBJ databases">
        <authorList>
            <consortium name="Genoscope - CEA"/>
            <person name="William W."/>
        </authorList>
    </citation>
    <scope>NUCLEOTIDE SEQUENCE [LARGE SCALE GENOMIC DNA]</scope>
</reference>
<organism evidence="1 2">
    <name type="scientific">Brassica campestris</name>
    <name type="common">Field mustard</name>
    <dbReference type="NCBI Taxonomy" id="3711"/>
    <lineage>
        <taxon>Eukaryota</taxon>
        <taxon>Viridiplantae</taxon>
        <taxon>Streptophyta</taxon>
        <taxon>Embryophyta</taxon>
        <taxon>Tracheophyta</taxon>
        <taxon>Spermatophyta</taxon>
        <taxon>Magnoliopsida</taxon>
        <taxon>eudicotyledons</taxon>
        <taxon>Gunneridae</taxon>
        <taxon>Pentapetalae</taxon>
        <taxon>rosids</taxon>
        <taxon>malvids</taxon>
        <taxon>Brassicales</taxon>
        <taxon>Brassicaceae</taxon>
        <taxon>Brassiceae</taxon>
        <taxon>Brassica</taxon>
    </lineage>
</organism>
<accession>A0A8D9MG59</accession>
<dbReference type="AlphaFoldDB" id="A0A8D9MG59"/>